<gene>
    <name evidence="1" type="ORF">TNIN_384281</name>
</gene>
<sequence>MGIQFYHLKYGDRFFRTRWPVRIIFIGTIERNKENDVRKTDVPKFRTRRHTTQCHAVSKQQKCSFKM</sequence>
<keyword evidence="2" id="KW-1185">Reference proteome</keyword>
<proteinExistence type="predicted"/>
<organism evidence="1 2">
    <name type="scientific">Trichonephila inaurata madagascariensis</name>
    <dbReference type="NCBI Taxonomy" id="2747483"/>
    <lineage>
        <taxon>Eukaryota</taxon>
        <taxon>Metazoa</taxon>
        <taxon>Ecdysozoa</taxon>
        <taxon>Arthropoda</taxon>
        <taxon>Chelicerata</taxon>
        <taxon>Arachnida</taxon>
        <taxon>Araneae</taxon>
        <taxon>Araneomorphae</taxon>
        <taxon>Entelegynae</taxon>
        <taxon>Araneoidea</taxon>
        <taxon>Nephilidae</taxon>
        <taxon>Trichonephila</taxon>
        <taxon>Trichonephila inaurata</taxon>
    </lineage>
</organism>
<accession>A0A8X7BPU4</accession>
<dbReference type="Proteomes" id="UP000886998">
    <property type="component" value="Unassembled WGS sequence"/>
</dbReference>
<protein>
    <submittedName>
        <fullName evidence="1">Uncharacterized protein</fullName>
    </submittedName>
</protein>
<dbReference type="AlphaFoldDB" id="A0A8X7BPU4"/>
<name>A0A8X7BPU4_9ARAC</name>
<dbReference type="EMBL" id="BMAV01000548">
    <property type="protein sequence ID" value="GFY37909.1"/>
    <property type="molecule type" value="Genomic_DNA"/>
</dbReference>
<evidence type="ECO:0000313" key="1">
    <source>
        <dbReference type="EMBL" id="GFY37909.1"/>
    </source>
</evidence>
<comment type="caution">
    <text evidence="1">The sequence shown here is derived from an EMBL/GenBank/DDBJ whole genome shotgun (WGS) entry which is preliminary data.</text>
</comment>
<reference evidence="1" key="1">
    <citation type="submission" date="2020-08" db="EMBL/GenBank/DDBJ databases">
        <title>Multicomponent nature underlies the extraordinary mechanical properties of spider dragline silk.</title>
        <authorList>
            <person name="Kono N."/>
            <person name="Nakamura H."/>
            <person name="Mori M."/>
            <person name="Yoshida Y."/>
            <person name="Ohtoshi R."/>
            <person name="Malay A.D."/>
            <person name="Moran D.A.P."/>
            <person name="Tomita M."/>
            <person name="Numata K."/>
            <person name="Arakawa K."/>
        </authorList>
    </citation>
    <scope>NUCLEOTIDE SEQUENCE</scope>
</reference>
<evidence type="ECO:0000313" key="2">
    <source>
        <dbReference type="Proteomes" id="UP000886998"/>
    </source>
</evidence>